<organism evidence="2 3">
    <name type="scientific">Kingdonia uniflora</name>
    <dbReference type="NCBI Taxonomy" id="39325"/>
    <lineage>
        <taxon>Eukaryota</taxon>
        <taxon>Viridiplantae</taxon>
        <taxon>Streptophyta</taxon>
        <taxon>Embryophyta</taxon>
        <taxon>Tracheophyta</taxon>
        <taxon>Spermatophyta</taxon>
        <taxon>Magnoliopsida</taxon>
        <taxon>Ranunculales</taxon>
        <taxon>Circaeasteraceae</taxon>
        <taxon>Kingdonia</taxon>
    </lineage>
</organism>
<reference evidence="2 3" key="1">
    <citation type="journal article" date="2020" name="IScience">
        <title>Genome Sequencing of the Endangered Kingdonia uniflora (Circaeasteraceae, Ranunculales) Reveals Potential Mechanisms of Evolutionary Specialization.</title>
        <authorList>
            <person name="Sun Y."/>
            <person name="Deng T."/>
            <person name="Zhang A."/>
            <person name="Moore M.J."/>
            <person name="Landis J.B."/>
            <person name="Lin N."/>
            <person name="Zhang H."/>
            <person name="Zhang X."/>
            <person name="Huang J."/>
            <person name="Zhang X."/>
            <person name="Sun H."/>
            <person name="Wang H."/>
        </authorList>
    </citation>
    <scope>NUCLEOTIDE SEQUENCE [LARGE SCALE GENOMIC DNA]</scope>
    <source>
        <strain evidence="2">TB1705</strain>
        <tissue evidence="2">Leaf</tissue>
    </source>
</reference>
<sequence length="103" mass="11385">MGQSKATEIESFSNCIYDGPPQSLTSLSSSRTQSKQIRPKNSKSKHGSWIPRRCIWGLILSHAAYATIQYRGLLKILEEEFSGPPMNVVAELLVGLFSVCGQQ</sequence>
<gene>
    <name evidence="2" type="ORF">GIB67_003187</name>
</gene>
<dbReference type="AlphaFoldDB" id="A0A7J7NCW2"/>
<dbReference type="Proteomes" id="UP000541444">
    <property type="component" value="Unassembled WGS sequence"/>
</dbReference>
<accession>A0A7J7NCW2</accession>
<keyword evidence="3" id="KW-1185">Reference proteome</keyword>
<comment type="caution">
    <text evidence="2">The sequence shown here is derived from an EMBL/GenBank/DDBJ whole genome shotgun (WGS) entry which is preliminary data.</text>
</comment>
<dbReference type="EMBL" id="JACGCM010000890">
    <property type="protein sequence ID" value="KAF6164812.1"/>
    <property type="molecule type" value="Genomic_DNA"/>
</dbReference>
<proteinExistence type="predicted"/>
<feature type="compositionally biased region" description="Basic residues" evidence="1">
    <location>
        <begin position="37"/>
        <end position="46"/>
    </location>
</feature>
<evidence type="ECO:0000256" key="1">
    <source>
        <dbReference type="SAM" id="MobiDB-lite"/>
    </source>
</evidence>
<dbReference type="OrthoDB" id="44756at2759"/>
<evidence type="ECO:0000313" key="2">
    <source>
        <dbReference type="EMBL" id="KAF6164812.1"/>
    </source>
</evidence>
<feature type="region of interest" description="Disordered" evidence="1">
    <location>
        <begin position="17"/>
        <end position="48"/>
    </location>
</feature>
<feature type="compositionally biased region" description="Low complexity" evidence="1">
    <location>
        <begin position="20"/>
        <end position="34"/>
    </location>
</feature>
<protein>
    <submittedName>
        <fullName evidence="2">Uncharacterized protein</fullName>
    </submittedName>
</protein>
<evidence type="ECO:0000313" key="3">
    <source>
        <dbReference type="Proteomes" id="UP000541444"/>
    </source>
</evidence>
<name>A0A7J7NCW2_9MAGN</name>